<organism evidence="5 6">
    <name type="scientific">Penicillium cosmopolitanum</name>
    <dbReference type="NCBI Taxonomy" id="1131564"/>
    <lineage>
        <taxon>Eukaryota</taxon>
        <taxon>Fungi</taxon>
        <taxon>Dikarya</taxon>
        <taxon>Ascomycota</taxon>
        <taxon>Pezizomycotina</taxon>
        <taxon>Eurotiomycetes</taxon>
        <taxon>Eurotiomycetidae</taxon>
        <taxon>Eurotiales</taxon>
        <taxon>Aspergillaceae</taxon>
        <taxon>Penicillium</taxon>
    </lineage>
</organism>
<dbReference type="InterPro" id="IPR020904">
    <property type="entry name" value="Sc_DH/Rdtase_CS"/>
</dbReference>
<evidence type="ECO:0000256" key="3">
    <source>
        <dbReference type="ARBA" id="ARBA00023002"/>
    </source>
</evidence>
<dbReference type="PROSITE" id="PS00061">
    <property type="entry name" value="ADH_SHORT"/>
    <property type="match status" value="1"/>
</dbReference>
<reference evidence="5" key="1">
    <citation type="submission" date="2022-12" db="EMBL/GenBank/DDBJ databases">
        <authorList>
            <person name="Petersen C."/>
        </authorList>
    </citation>
    <scope>NUCLEOTIDE SEQUENCE</scope>
    <source>
        <strain evidence="5">IBT 29677</strain>
    </source>
</reference>
<dbReference type="EMBL" id="JAPZBU010000012">
    <property type="protein sequence ID" value="KAJ5376101.1"/>
    <property type="molecule type" value="Genomic_DNA"/>
</dbReference>
<gene>
    <name evidence="5" type="ORF">N7509_012987</name>
</gene>
<dbReference type="SUPFAM" id="SSF51735">
    <property type="entry name" value="NAD(P)-binding Rossmann-fold domains"/>
    <property type="match status" value="1"/>
</dbReference>
<keyword evidence="3" id="KW-0560">Oxidoreductase</keyword>
<dbReference type="SMART" id="SM00822">
    <property type="entry name" value="PKS_KR"/>
    <property type="match status" value="1"/>
</dbReference>
<keyword evidence="6" id="KW-1185">Reference proteome</keyword>
<feature type="domain" description="Ketoreductase" evidence="4">
    <location>
        <begin position="3"/>
        <end position="184"/>
    </location>
</feature>
<dbReference type="AlphaFoldDB" id="A0A9W9SCI4"/>
<dbReference type="OrthoDB" id="153074at2759"/>
<dbReference type="CDD" id="cd05367">
    <property type="entry name" value="SPR-like_SDR_c"/>
    <property type="match status" value="1"/>
</dbReference>
<dbReference type="RefSeq" id="XP_056481131.1">
    <property type="nucleotide sequence ID" value="XM_056637624.1"/>
</dbReference>
<dbReference type="FunFam" id="3.40.50.720:FF:000281">
    <property type="entry name" value="Uncharacterized oxidoreductase YIR035C"/>
    <property type="match status" value="1"/>
</dbReference>
<dbReference type="Pfam" id="PF00106">
    <property type="entry name" value="adh_short"/>
    <property type="match status" value="1"/>
</dbReference>
<comment type="similarity">
    <text evidence="1">Belongs to the short-chain dehydrogenases/reductases (SDR) family.</text>
</comment>
<evidence type="ECO:0000313" key="6">
    <source>
        <dbReference type="Proteomes" id="UP001147747"/>
    </source>
</evidence>
<sequence length="252" mass="26975">MSKTIIVTGASRGIGLCITEYLLTTPQPNNVVVVARTLAPLQALKEKYPKQVEVVNGDLADFGLAQKAVDAAVSTFGRLDGMVLNHGVLGQVGKIDVASTDEWKAGFDVNFISLVAFTKAALPHLRTTHGKIIFTSSGAAVTGYRGWALYGATKAAMNHFAMSLAAEEPDVVSVSIRPGMVDTNMQRELREDHATSLDAEMHAKFTGVHKEGKLLRVEQPGHVMGKLVLGAEAGLSGKFLSWNDQELGAFQE</sequence>
<dbReference type="PANTHER" id="PTHR43008:SF8">
    <property type="entry name" value="BENZIL REDUCTASE ((S)-BENZOIN FORMING) IRC24"/>
    <property type="match status" value="1"/>
</dbReference>
<comment type="caution">
    <text evidence="5">The sequence shown here is derived from an EMBL/GenBank/DDBJ whole genome shotgun (WGS) entry which is preliminary data.</text>
</comment>
<evidence type="ECO:0000256" key="1">
    <source>
        <dbReference type="ARBA" id="ARBA00006484"/>
    </source>
</evidence>
<dbReference type="PRINTS" id="PR00081">
    <property type="entry name" value="GDHRDH"/>
</dbReference>
<dbReference type="Proteomes" id="UP001147747">
    <property type="component" value="Unassembled WGS sequence"/>
</dbReference>
<accession>A0A9W9SCI4</accession>
<protein>
    <recommendedName>
        <fullName evidence="4">Ketoreductase domain-containing protein</fullName>
    </recommendedName>
</protein>
<proteinExistence type="inferred from homology"/>
<dbReference type="InterPro" id="IPR002347">
    <property type="entry name" value="SDR_fam"/>
</dbReference>
<dbReference type="GO" id="GO:0050664">
    <property type="term" value="F:oxidoreductase activity, acting on NAD(P)H, oxygen as acceptor"/>
    <property type="evidence" value="ECO:0007669"/>
    <property type="project" value="TreeGrafter"/>
</dbReference>
<evidence type="ECO:0000313" key="5">
    <source>
        <dbReference type="EMBL" id="KAJ5376101.1"/>
    </source>
</evidence>
<name>A0A9W9SCI4_9EURO</name>
<dbReference type="Gene3D" id="3.40.50.720">
    <property type="entry name" value="NAD(P)-binding Rossmann-like Domain"/>
    <property type="match status" value="1"/>
</dbReference>
<dbReference type="InterPro" id="IPR057326">
    <property type="entry name" value="KR_dom"/>
</dbReference>
<dbReference type="GeneID" id="81376604"/>
<evidence type="ECO:0000259" key="4">
    <source>
        <dbReference type="SMART" id="SM00822"/>
    </source>
</evidence>
<dbReference type="InterPro" id="IPR036291">
    <property type="entry name" value="NAD(P)-bd_dom_sf"/>
</dbReference>
<keyword evidence="2" id="KW-0521">NADP</keyword>
<dbReference type="PANTHER" id="PTHR43008">
    <property type="entry name" value="BENZIL REDUCTASE"/>
    <property type="match status" value="1"/>
</dbReference>
<evidence type="ECO:0000256" key="2">
    <source>
        <dbReference type="ARBA" id="ARBA00022857"/>
    </source>
</evidence>
<reference evidence="5" key="2">
    <citation type="journal article" date="2023" name="IMA Fungus">
        <title>Comparative genomic study of the Penicillium genus elucidates a diverse pangenome and 15 lateral gene transfer events.</title>
        <authorList>
            <person name="Petersen C."/>
            <person name="Sorensen T."/>
            <person name="Nielsen M.R."/>
            <person name="Sondergaard T.E."/>
            <person name="Sorensen J.L."/>
            <person name="Fitzpatrick D.A."/>
            <person name="Frisvad J.C."/>
            <person name="Nielsen K.L."/>
        </authorList>
    </citation>
    <scope>NUCLEOTIDE SEQUENCE</scope>
    <source>
        <strain evidence="5">IBT 29677</strain>
    </source>
</reference>